<evidence type="ECO:0000256" key="1">
    <source>
        <dbReference type="RuleBase" id="RU363099"/>
    </source>
</evidence>
<gene>
    <name evidence="2" type="ORF">C2845_PM08G30450</name>
</gene>
<dbReference type="AlphaFoldDB" id="A0A3L6R2K5"/>
<comment type="similarity">
    <text evidence="1">Belongs to the plant dirigent protein family.</text>
</comment>
<evidence type="ECO:0000313" key="2">
    <source>
        <dbReference type="EMBL" id="RLM93256.1"/>
    </source>
</evidence>
<feature type="signal peptide" evidence="1">
    <location>
        <begin position="1"/>
        <end position="29"/>
    </location>
</feature>
<dbReference type="PANTHER" id="PTHR46215:SF17">
    <property type="entry name" value="DIRIGENT PROTEIN"/>
    <property type="match status" value="1"/>
</dbReference>
<organism evidence="2 3">
    <name type="scientific">Panicum miliaceum</name>
    <name type="common">Proso millet</name>
    <name type="synonym">Broomcorn millet</name>
    <dbReference type="NCBI Taxonomy" id="4540"/>
    <lineage>
        <taxon>Eukaryota</taxon>
        <taxon>Viridiplantae</taxon>
        <taxon>Streptophyta</taxon>
        <taxon>Embryophyta</taxon>
        <taxon>Tracheophyta</taxon>
        <taxon>Spermatophyta</taxon>
        <taxon>Magnoliopsida</taxon>
        <taxon>Liliopsida</taxon>
        <taxon>Poales</taxon>
        <taxon>Poaceae</taxon>
        <taxon>PACMAD clade</taxon>
        <taxon>Panicoideae</taxon>
        <taxon>Panicodae</taxon>
        <taxon>Paniceae</taxon>
        <taxon>Panicinae</taxon>
        <taxon>Panicum</taxon>
        <taxon>Panicum sect. Panicum</taxon>
    </lineage>
</organism>
<comment type="function">
    <text evidence="1">Dirigent proteins impart stereoselectivity on the phenoxy radical-coupling reaction, yielding optically active lignans from two molecules of coniferyl alcohol in the biosynthesis of lignans, flavonolignans, and alkaloids and thus plays a central role in plant secondary metabolism.</text>
</comment>
<dbReference type="InterPro" id="IPR004265">
    <property type="entry name" value="Dirigent"/>
</dbReference>
<dbReference type="OrthoDB" id="1685727at2759"/>
<sequence>MHARSCTRVFKEACTALVFLLAVTSTATAARPARHIPPPPSHSSGQMITLYTAGHATPKATAASSWHAVFTSEGPIGHHGSWLRALTRPGALRAGTVTVVDEELRGRKEFGLPLEGRLQGVLVTSLADNSSHMVAVRASFAGDGAEDSLRFFGVRRDDQEESHIAVVGGTGRYSGAAGFAVVRAAGVPEKGGNVSSSRKLAFSVHLK</sequence>
<comment type="subunit">
    <text evidence="1">Homodimer.</text>
</comment>
<dbReference type="PANTHER" id="PTHR46215">
    <property type="entry name" value="DIRIGENT PROTEIN 24-RELATED"/>
    <property type="match status" value="1"/>
</dbReference>
<dbReference type="Proteomes" id="UP000275267">
    <property type="component" value="Unassembled WGS sequence"/>
</dbReference>
<evidence type="ECO:0000313" key="3">
    <source>
        <dbReference type="Proteomes" id="UP000275267"/>
    </source>
</evidence>
<proteinExistence type="inferred from homology"/>
<keyword evidence="1" id="KW-0052">Apoplast</keyword>
<dbReference type="GO" id="GO:0048046">
    <property type="term" value="C:apoplast"/>
    <property type="evidence" value="ECO:0007669"/>
    <property type="project" value="UniProtKB-SubCell"/>
</dbReference>
<name>A0A3L6R2K5_PANMI</name>
<feature type="chain" id="PRO_5017850906" description="Dirigent protein" evidence="1">
    <location>
        <begin position="30"/>
        <end position="207"/>
    </location>
</feature>
<keyword evidence="1" id="KW-0964">Secreted</keyword>
<dbReference type="STRING" id="4540.A0A3L6R2K5"/>
<dbReference type="EMBL" id="PQIB02000010">
    <property type="protein sequence ID" value="RLM93256.1"/>
    <property type="molecule type" value="Genomic_DNA"/>
</dbReference>
<comment type="subcellular location">
    <subcellularLocation>
        <location evidence="1">Secreted</location>
        <location evidence="1">Extracellular space</location>
        <location evidence="1">Apoplast</location>
    </subcellularLocation>
</comment>
<comment type="caution">
    <text evidence="2">The sequence shown here is derived from an EMBL/GenBank/DDBJ whole genome shotgun (WGS) entry which is preliminary data.</text>
</comment>
<accession>A0A3L6R2K5</accession>
<keyword evidence="1" id="KW-0732">Signal</keyword>
<reference evidence="3" key="1">
    <citation type="journal article" date="2019" name="Nat. Commun.">
        <title>The genome of broomcorn millet.</title>
        <authorList>
            <person name="Zou C."/>
            <person name="Miki D."/>
            <person name="Li D."/>
            <person name="Tang Q."/>
            <person name="Xiao L."/>
            <person name="Rajput S."/>
            <person name="Deng P."/>
            <person name="Jia W."/>
            <person name="Huang R."/>
            <person name="Zhang M."/>
            <person name="Sun Y."/>
            <person name="Hu J."/>
            <person name="Fu X."/>
            <person name="Schnable P.S."/>
            <person name="Li F."/>
            <person name="Zhang H."/>
            <person name="Feng B."/>
            <person name="Zhu X."/>
            <person name="Liu R."/>
            <person name="Schnable J.C."/>
            <person name="Zhu J.-K."/>
            <person name="Zhang H."/>
        </authorList>
    </citation>
    <scope>NUCLEOTIDE SEQUENCE [LARGE SCALE GENOMIC DNA]</scope>
</reference>
<keyword evidence="3" id="KW-1185">Reference proteome</keyword>
<dbReference type="Pfam" id="PF03018">
    <property type="entry name" value="Dirigent"/>
    <property type="match status" value="1"/>
</dbReference>
<protein>
    <recommendedName>
        <fullName evidence="1">Dirigent protein</fullName>
    </recommendedName>
</protein>